<organism evidence="5 6">
    <name type="scientific">Rossellomorea oryzaecorticis</name>
    <dbReference type="NCBI Taxonomy" id="1396505"/>
    <lineage>
        <taxon>Bacteria</taxon>
        <taxon>Bacillati</taxon>
        <taxon>Bacillota</taxon>
        <taxon>Bacilli</taxon>
        <taxon>Bacillales</taxon>
        <taxon>Bacillaceae</taxon>
        <taxon>Rossellomorea</taxon>
    </lineage>
</organism>
<comment type="caution">
    <text evidence="5">The sequence shown here is derived from an EMBL/GenBank/DDBJ whole genome shotgun (WGS) entry which is preliminary data.</text>
</comment>
<accession>A0ABU9K5A4</accession>
<sequence length="222" mass="23928">MKFLLTSAGVNNKSIHDALVDMLDKPIAESTALCIPTAMYGHPWVGPGVRAWEFISGKSENPMVELGWKSVGVLELTALPSIDEDRWVPLVSETDVLLVSGGDALYLSYWMKQSGMAELLPSLQAVYVGMSAGSMVMAPNIGEFFVGWTPPGGGDDALGLVDFSIFPHLDHEMLPHNTMAAAEKWAAGMKGPAYAVDDQTAIKVIDGEVEVISEGNWKLFSK</sequence>
<dbReference type="InterPro" id="IPR029062">
    <property type="entry name" value="Class_I_gatase-like"/>
</dbReference>
<keyword evidence="6" id="KW-1185">Reference proteome</keyword>
<dbReference type="Proteomes" id="UP001389717">
    <property type="component" value="Unassembled WGS sequence"/>
</dbReference>
<keyword evidence="2" id="KW-0645">Protease</keyword>
<dbReference type="PANTHER" id="PTHR20842">
    <property type="entry name" value="PROTEASE S51 ALPHA-ASPARTYL DIPEPTIDASE"/>
    <property type="match status" value="1"/>
</dbReference>
<reference evidence="5 6" key="1">
    <citation type="submission" date="2024-04" db="EMBL/GenBank/DDBJ databases">
        <title>Bacillus oryzaecorticis sp. nov., a moderately halophilic bacterium isolated from rice husks.</title>
        <authorList>
            <person name="Zhu H.-S."/>
        </authorList>
    </citation>
    <scope>NUCLEOTIDE SEQUENCE [LARGE SCALE GENOMIC DNA]</scope>
    <source>
        <strain evidence="5 6">ZC255</strain>
    </source>
</reference>
<dbReference type="PANTHER" id="PTHR20842:SF0">
    <property type="entry name" value="ALPHA-ASPARTYL DIPEPTIDASE"/>
    <property type="match status" value="1"/>
</dbReference>
<gene>
    <name evidence="5" type="ORF">AAEO50_02705</name>
</gene>
<dbReference type="InterPro" id="IPR005320">
    <property type="entry name" value="Peptidase_S51"/>
</dbReference>
<evidence type="ECO:0000313" key="5">
    <source>
        <dbReference type="EMBL" id="MEL3971177.1"/>
    </source>
</evidence>
<evidence type="ECO:0000313" key="6">
    <source>
        <dbReference type="Proteomes" id="UP001389717"/>
    </source>
</evidence>
<dbReference type="EMBL" id="JBBYAF010000003">
    <property type="protein sequence ID" value="MEL3971177.1"/>
    <property type="molecule type" value="Genomic_DNA"/>
</dbReference>
<dbReference type="RefSeq" id="WP_341980139.1">
    <property type="nucleotide sequence ID" value="NZ_JBBYAF010000003.1"/>
</dbReference>
<name>A0ABU9K5A4_9BACI</name>
<dbReference type="Pfam" id="PF03575">
    <property type="entry name" value="Peptidase_S51"/>
    <property type="match status" value="1"/>
</dbReference>
<proteinExistence type="inferred from homology"/>
<keyword evidence="4" id="KW-0720">Serine protease</keyword>
<dbReference type="SUPFAM" id="SSF52317">
    <property type="entry name" value="Class I glutamine amidotransferase-like"/>
    <property type="match status" value="1"/>
</dbReference>
<keyword evidence="3" id="KW-0378">Hydrolase</keyword>
<evidence type="ECO:0000256" key="4">
    <source>
        <dbReference type="ARBA" id="ARBA00022825"/>
    </source>
</evidence>
<protein>
    <submittedName>
        <fullName evidence="5">Type 1 glutamine amidotransferase-like domain-containing protein</fullName>
    </submittedName>
</protein>
<comment type="similarity">
    <text evidence="1">Belongs to the peptidase S51 family.</text>
</comment>
<evidence type="ECO:0000256" key="3">
    <source>
        <dbReference type="ARBA" id="ARBA00022801"/>
    </source>
</evidence>
<evidence type="ECO:0000256" key="1">
    <source>
        <dbReference type="ARBA" id="ARBA00006534"/>
    </source>
</evidence>
<dbReference type="Gene3D" id="3.40.50.880">
    <property type="match status" value="1"/>
</dbReference>
<evidence type="ECO:0000256" key="2">
    <source>
        <dbReference type="ARBA" id="ARBA00022670"/>
    </source>
</evidence>